<dbReference type="Pfam" id="PF03845">
    <property type="entry name" value="Spore_permease"/>
    <property type="match status" value="1"/>
</dbReference>
<keyword evidence="7 8" id="KW-0472">Membrane</keyword>
<dbReference type="AlphaFoldDB" id="A0A5D4K6N8"/>
<evidence type="ECO:0000313" key="10">
    <source>
        <dbReference type="Proteomes" id="UP000323317"/>
    </source>
</evidence>
<feature type="transmembrane region" description="Helical" evidence="8">
    <location>
        <begin position="305"/>
        <end position="322"/>
    </location>
</feature>
<evidence type="ECO:0000256" key="3">
    <source>
        <dbReference type="ARBA" id="ARBA00022448"/>
    </source>
</evidence>
<keyword evidence="6 8" id="KW-1133">Transmembrane helix</keyword>
<feature type="transmembrane region" description="Helical" evidence="8">
    <location>
        <begin position="44"/>
        <end position="63"/>
    </location>
</feature>
<dbReference type="PANTHER" id="PTHR34975:SF2">
    <property type="entry name" value="SPORE GERMINATION PROTEIN A2"/>
    <property type="match status" value="1"/>
</dbReference>
<feature type="transmembrane region" description="Helical" evidence="8">
    <location>
        <begin position="338"/>
        <end position="356"/>
    </location>
</feature>
<gene>
    <name evidence="9" type="ORF">FZC79_21930</name>
</gene>
<feature type="transmembrane region" description="Helical" evidence="8">
    <location>
        <begin position="12"/>
        <end position="32"/>
    </location>
</feature>
<organism evidence="9 10">
    <name type="scientific">Rossellomorea vietnamensis</name>
    <dbReference type="NCBI Taxonomy" id="218284"/>
    <lineage>
        <taxon>Bacteria</taxon>
        <taxon>Bacillati</taxon>
        <taxon>Bacillota</taxon>
        <taxon>Bacilli</taxon>
        <taxon>Bacillales</taxon>
        <taxon>Bacillaceae</taxon>
        <taxon>Rossellomorea</taxon>
    </lineage>
</organism>
<dbReference type="PANTHER" id="PTHR34975">
    <property type="entry name" value="SPORE GERMINATION PROTEIN A2"/>
    <property type="match status" value="1"/>
</dbReference>
<comment type="similarity">
    <text evidence="2">Belongs to the amino acid-polyamine-organocation (APC) superfamily. Spore germination protein (SGP) (TC 2.A.3.9) family.</text>
</comment>
<evidence type="ECO:0000256" key="1">
    <source>
        <dbReference type="ARBA" id="ARBA00004141"/>
    </source>
</evidence>
<evidence type="ECO:0000256" key="5">
    <source>
        <dbReference type="ARBA" id="ARBA00022692"/>
    </source>
</evidence>
<feature type="transmembrane region" description="Helical" evidence="8">
    <location>
        <begin position="143"/>
        <end position="167"/>
    </location>
</feature>
<evidence type="ECO:0000313" key="9">
    <source>
        <dbReference type="EMBL" id="TYR72686.1"/>
    </source>
</evidence>
<feature type="transmembrane region" description="Helical" evidence="8">
    <location>
        <begin position="84"/>
        <end position="109"/>
    </location>
</feature>
<sequence length="367" mass="43420">MRTVIDERFLVSPYFVFFLIYSNIIGIGIMSFQREIARDAGYDAWISVILTGLSIHILLWMMYRILKIANDDVIYINRFCFGKWIGGLINICFILYFFVLALIVFRVYIEVVQVWMFPLMKTWQISFIFLILLYYIISGGFRVITGICFWGTIIPFMILTPISSFALEFADINRLLPIFNHSLTEIAGSSKSMVFQFLGIETLFMFYPFLKNPEKSQRWAHFGLLFTIIFYLFVTIITFLYFSEPHLKHTIWPSITLMKIAEIPIIERFEYIVVSFWFLLVLPNISVKLWAACRGVKKMINIKQRTILFIFLLLFLLFSNLLEDFKQIEQIQDICSKIGFSLLYFYIPFLFVVIQVKHKLSKYRDMS</sequence>
<reference evidence="9 10" key="1">
    <citation type="submission" date="2019-08" db="EMBL/GenBank/DDBJ databases">
        <title>Bacillus genomes from the desert of Cuatro Cienegas, Coahuila.</title>
        <authorList>
            <person name="Olmedo-Alvarez G."/>
        </authorList>
    </citation>
    <scope>NUCLEOTIDE SEQUENCE [LARGE SCALE GENOMIC DNA]</scope>
    <source>
        <strain evidence="9 10">CH40_1T</strain>
    </source>
</reference>
<dbReference type="EMBL" id="VTEH01000028">
    <property type="protein sequence ID" value="TYR72686.1"/>
    <property type="molecule type" value="Genomic_DNA"/>
</dbReference>
<keyword evidence="5 8" id="KW-0812">Transmembrane</keyword>
<feature type="transmembrane region" description="Helical" evidence="8">
    <location>
        <begin position="222"/>
        <end position="242"/>
    </location>
</feature>
<feature type="transmembrane region" description="Helical" evidence="8">
    <location>
        <begin position="193"/>
        <end position="210"/>
    </location>
</feature>
<dbReference type="Gene3D" id="1.20.1740.10">
    <property type="entry name" value="Amino acid/polyamine transporter I"/>
    <property type="match status" value="1"/>
</dbReference>
<dbReference type="GO" id="GO:0009847">
    <property type="term" value="P:spore germination"/>
    <property type="evidence" value="ECO:0007669"/>
    <property type="project" value="InterPro"/>
</dbReference>
<dbReference type="NCBIfam" id="TIGR00912">
    <property type="entry name" value="2A0309"/>
    <property type="match status" value="1"/>
</dbReference>
<name>A0A5D4K6N8_9BACI</name>
<evidence type="ECO:0000256" key="6">
    <source>
        <dbReference type="ARBA" id="ARBA00022989"/>
    </source>
</evidence>
<feature type="transmembrane region" description="Helical" evidence="8">
    <location>
        <begin position="271"/>
        <end position="293"/>
    </location>
</feature>
<feature type="transmembrane region" description="Helical" evidence="8">
    <location>
        <begin position="115"/>
        <end position="136"/>
    </location>
</feature>
<evidence type="ECO:0000256" key="2">
    <source>
        <dbReference type="ARBA" id="ARBA00007998"/>
    </source>
</evidence>
<evidence type="ECO:0000256" key="8">
    <source>
        <dbReference type="SAM" id="Phobius"/>
    </source>
</evidence>
<dbReference type="InterPro" id="IPR004761">
    <property type="entry name" value="Spore_GerAB"/>
</dbReference>
<dbReference type="RefSeq" id="WP_148948788.1">
    <property type="nucleotide sequence ID" value="NZ_VTEH01000028.1"/>
</dbReference>
<evidence type="ECO:0000256" key="4">
    <source>
        <dbReference type="ARBA" id="ARBA00022544"/>
    </source>
</evidence>
<keyword evidence="3" id="KW-0813">Transport</keyword>
<accession>A0A5D4K6N8</accession>
<dbReference type="GO" id="GO:0016020">
    <property type="term" value="C:membrane"/>
    <property type="evidence" value="ECO:0007669"/>
    <property type="project" value="UniProtKB-SubCell"/>
</dbReference>
<comment type="subcellular location">
    <subcellularLocation>
        <location evidence="1">Membrane</location>
        <topology evidence="1">Multi-pass membrane protein</topology>
    </subcellularLocation>
</comment>
<evidence type="ECO:0000256" key="7">
    <source>
        <dbReference type="ARBA" id="ARBA00023136"/>
    </source>
</evidence>
<protein>
    <submittedName>
        <fullName evidence="9">GerAB/ArcD/ProY family transporter</fullName>
    </submittedName>
</protein>
<keyword evidence="4" id="KW-0309">Germination</keyword>
<dbReference type="Proteomes" id="UP000323317">
    <property type="component" value="Unassembled WGS sequence"/>
</dbReference>
<proteinExistence type="inferred from homology"/>
<comment type="caution">
    <text evidence="9">The sequence shown here is derived from an EMBL/GenBank/DDBJ whole genome shotgun (WGS) entry which is preliminary data.</text>
</comment>